<dbReference type="Proteomes" id="UP001165064">
    <property type="component" value="Unassembled WGS sequence"/>
</dbReference>
<sequence>MIFKAHKIPLKYEEIWTLEANDHSYPVVLDFHKKPENARISRRLFDQFKWDFAAQFGLSLVSSSMVFVPTICLKKILEFIENPDLISIRSAWLYAFLMFASGILSASFRGRCLFIGRRVSVHVNAILIGELYSKGMKRTFMRLQETKDEKDDKTDDNADKQDPNSSKDDTPEEGTDDNKDKDKDKSTSEKKNKDLGSIINLMSVDTNRVSEISSYLFNLVEIAIMFVMSITLLYNLLGWSSLVGLFCVLVISPLNYKFSSYMASYDLQVMKITDKRIQKLNEVLQNIRGIKFLGWETRFGQQIMDIRNKELHIMRISNFVSICFNILFELSPTIISFASFYSYSVFLGKPLTAPIAFTALALFRQLESPVSHLGWFVSWMIRANVSLNRVDEFFSEAETTKYDQLTKPGTSTSPKVGFENATFAWDSEEDATFKLHDLNISFKVGKLNIIVGPTASGKSSLLLALLGEMNLIEETTSFLLRLLTRRDTMMLLTPVD</sequence>
<organism evidence="1 2">
    <name type="scientific">Ambrosiozyma monospora</name>
    <name type="common">Yeast</name>
    <name type="synonym">Endomycopsis monosporus</name>
    <dbReference type="NCBI Taxonomy" id="43982"/>
    <lineage>
        <taxon>Eukaryota</taxon>
        <taxon>Fungi</taxon>
        <taxon>Dikarya</taxon>
        <taxon>Ascomycota</taxon>
        <taxon>Saccharomycotina</taxon>
        <taxon>Pichiomycetes</taxon>
        <taxon>Pichiales</taxon>
        <taxon>Pichiaceae</taxon>
        <taxon>Ambrosiozyma</taxon>
    </lineage>
</organism>
<accession>A0ACB5SWU5</accession>
<gene>
    <name evidence="1" type="ORF">Amon02_000214600</name>
</gene>
<name>A0ACB5SWU5_AMBMO</name>
<dbReference type="EMBL" id="BSXS01001199">
    <property type="protein sequence ID" value="GME75404.1"/>
    <property type="molecule type" value="Genomic_DNA"/>
</dbReference>
<evidence type="ECO:0000313" key="2">
    <source>
        <dbReference type="Proteomes" id="UP001165064"/>
    </source>
</evidence>
<evidence type="ECO:0000313" key="1">
    <source>
        <dbReference type="EMBL" id="GME75404.1"/>
    </source>
</evidence>
<protein>
    <submittedName>
        <fullName evidence="1">Unnamed protein product</fullName>
    </submittedName>
</protein>
<reference evidence="1" key="1">
    <citation type="submission" date="2023-04" db="EMBL/GenBank/DDBJ databases">
        <title>Ambrosiozyma monospora NBRC 10751.</title>
        <authorList>
            <person name="Ichikawa N."/>
            <person name="Sato H."/>
            <person name="Tonouchi N."/>
        </authorList>
    </citation>
    <scope>NUCLEOTIDE SEQUENCE</scope>
    <source>
        <strain evidence="1">NBRC 10751</strain>
    </source>
</reference>
<comment type="caution">
    <text evidence="1">The sequence shown here is derived from an EMBL/GenBank/DDBJ whole genome shotgun (WGS) entry which is preliminary data.</text>
</comment>
<proteinExistence type="predicted"/>
<keyword evidence="2" id="KW-1185">Reference proteome</keyword>